<gene>
    <name evidence="1" type="ORF">EST38_g5484</name>
</gene>
<keyword evidence="2" id="KW-1185">Reference proteome</keyword>
<evidence type="ECO:0000313" key="2">
    <source>
        <dbReference type="Proteomes" id="UP000290288"/>
    </source>
</evidence>
<reference evidence="1 2" key="1">
    <citation type="submission" date="2019-01" db="EMBL/GenBank/DDBJ databases">
        <title>Draft genome sequence of Psathyrella aberdarensis IHI B618.</title>
        <authorList>
            <person name="Buettner E."/>
            <person name="Kellner H."/>
        </authorList>
    </citation>
    <scope>NUCLEOTIDE SEQUENCE [LARGE SCALE GENOMIC DNA]</scope>
    <source>
        <strain evidence="1 2">IHI B618</strain>
    </source>
</reference>
<dbReference type="AlphaFoldDB" id="A0A4Q2DME5"/>
<dbReference type="Proteomes" id="UP000290288">
    <property type="component" value="Unassembled WGS sequence"/>
</dbReference>
<dbReference type="EMBL" id="SDEE01000152">
    <property type="protein sequence ID" value="RXW20382.1"/>
    <property type="molecule type" value="Genomic_DNA"/>
</dbReference>
<dbReference type="GO" id="GO:0005737">
    <property type="term" value="C:cytoplasm"/>
    <property type="evidence" value="ECO:0007669"/>
    <property type="project" value="TreeGrafter"/>
</dbReference>
<dbReference type="STRING" id="2316362.A0A4Q2DME5"/>
<proteinExistence type="predicted"/>
<sequence length="78" mass="8161">MAIGRLVHYAVDAALLSTVLAGVRRSSGFSPDTTTISDPTVRGIADKFLGVGETVFDMLQGTAVNSSYFKRNAGPPTS</sequence>
<dbReference type="InterPro" id="IPR013726">
    <property type="entry name" value="Mitofissin"/>
</dbReference>
<evidence type="ECO:0000313" key="1">
    <source>
        <dbReference type="EMBL" id="RXW20382.1"/>
    </source>
</evidence>
<name>A0A4Q2DME5_9AGAR</name>
<dbReference type="PANTHER" id="PTHR28075">
    <property type="entry name" value="CHROMOSOME 16, WHOLE GENOME SHOTGUN SEQUENCE"/>
    <property type="match status" value="1"/>
</dbReference>
<evidence type="ECO:0008006" key="3">
    <source>
        <dbReference type="Google" id="ProtNLM"/>
    </source>
</evidence>
<dbReference type="Pfam" id="PF08520">
    <property type="entry name" value="Mitofissin"/>
    <property type="match status" value="1"/>
</dbReference>
<organism evidence="1 2">
    <name type="scientific">Candolleomyces aberdarensis</name>
    <dbReference type="NCBI Taxonomy" id="2316362"/>
    <lineage>
        <taxon>Eukaryota</taxon>
        <taxon>Fungi</taxon>
        <taxon>Dikarya</taxon>
        <taxon>Basidiomycota</taxon>
        <taxon>Agaricomycotina</taxon>
        <taxon>Agaricomycetes</taxon>
        <taxon>Agaricomycetidae</taxon>
        <taxon>Agaricales</taxon>
        <taxon>Agaricineae</taxon>
        <taxon>Psathyrellaceae</taxon>
        <taxon>Candolleomyces</taxon>
    </lineage>
</organism>
<protein>
    <recommendedName>
        <fullName evidence="3">DUF1748-domain-containing protein</fullName>
    </recommendedName>
</protein>
<dbReference type="OrthoDB" id="16824at2759"/>
<dbReference type="PANTHER" id="PTHR28075:SF3">
    <property type="entry name" value="DUF1748-DOMAIN-CONTAINING PROTEIN"/>
    <property type="match status" value="1"/>
</dbReference>
<accession>A0A4Q2DME5</accession>
<comment type="caution">
    <text evidence="1">The sequence shown here is derived from an EMBL/GenBank/DDBJ whole genome shotgun (WGS) entry which is preliminary data.</text>
</comment>